<name>A0A084IM91_SALHC</name>
<dbReference type="Gene3D" id="2.70.98.10">
    <property type="match status" value="1"/>
</dbReference>
<feature type="compositionally biased region" description="Basic and acidic residues" evidence="6">
    <location>
        <begin position="45"/>
        <end position="62"/>
    </location>
</feature>
<evidence type="ECO:0000256" key="1">
    <source>
        <dbReference type="ARBA" id="ARBA00004418"/>
    </source>
</evidence>
<dbReference type="PATRIC" id="fig|1304275.5.peg.1716"/>
<dbReference type="InterPro" id="IPR011013">
    <property type="entry name" value="Gal_mutarotase_sf_dom"/>
</dbReference>
<dbReference type="UniPathway" id="UPA00637"/>
<feature type="region of interest" description="Disordered" evidence="6">
    <location>
        <begin position="43"/>
        <end position="107"/>
    </location>
</feature>
<evidence type="ECO:0000256" key="5">
    <source>
        <dbReference type="ARBA" id="ARBA00022764"/>
    </source>
</evidence>
<feature type="compositionally biased region" description="Low complexity" evidence="6">
    <location>
        <begin position="73"/>
        <end position="89"/>
    </location>
</feature>
<keyword evidence="5" id="KW-0574">Periplasm</keyword>
<keyword evidence="4 7" id="KW-0732">Signal</keyword>
<dbReference type="EMBL" id="APNK01000009">
    <property type="protein sequence ID" value="KEZ77825.1"/>
    <property type="molecule type" value="Genomic_DNA"/>
</dbReference>
<evidence type="ECO:0000256" key="2">
    <source>
        <dbReference type="ARBA" id="ARBA00005001"/>
    </source>
</evidence>
<dbReference type="RefSeq" id="WP_051883285.1">
    <property type="nucleotide sequence ID" value="NZ_APNK01000009.1"/>
</dbReference>
<dbReference type="InterPro" id="IPR014756">
    <property type="entry name" value="Ig_E-set"/>
</dbReference>
<dbReference type="STRING" id="1304275.C41B8_08415"/>
<dbReference type="GO" id="GO:0030246">
    <property type="term" value="F:carbohydrate binding"/>
    <property type="evidence" value="ECO:0007669"/>
    <property type="project" value="InterPro"/>
</dbReference>
<dbReference type="eggNOG" id="COG3131">
    <property type="taxonomic scope" value="Bacteria"/>
</dbReference>
<reference evidence="9 10" key="1">
    <citation type="submission" date="2013-03" db="EMBL/GenBank/DDBJ databases">
        <title>Salinisphaera hydrothermalis C41B8 Genome Sequencing.</title>
        <authorList>
            <person name="Li C."/>
            <person name="Lai Q."/>
            <person name="Shao Z."/>
        </authorList>
    </citation>
    <scope>NUCLEOTIDE SEQUENCE [LARGE SCALE GENOMIC DNA]</scope>
    <source>
        <strain evidence="9 10">C41B8</strain>
    </source>
</reference>
<feature type="chain" id="PRO_5001776524" evidence="7">
    <location>
        <begin position="37"/>
        <end position="590"/>
    </location>
</feature>
<feature type="domain" description="Glucan biosynthesis periplasmic MdoG C-terminal" evidence="8">
    <location>
        <begin position="108"/>
        <end position="586"/>
    </location>
</feature>
<evidence type="ECO:0000256" key="3">
    <source>
        <dbReference type="ARBA" id="ARBA00009284"/>
    </source>
</evidence>
<dbReference type="InterPro" id="IPR007444">
    <property type="entry name" value="Glucan_biosyn_MdoG_C"/>
</dbReference>
<accession>A0A084IM91</accession>
<evidence type="ECO:0000256" key="6">
    <source>
        <dbReference type="SAM" id="MobiDB-lite"/>
    </source>
</evidence>
<organism evidence="9 10">
    <name type="scientific">Salinisphaera hydrothermalis (strain C41B8)</name>
    <dbReference type="NCBI Taxonomy" id="1304275"/>
    <lineage>
        <taxon>Bacteria</taxon>
        <taxon>Pseudomonadati</taxon>
        <taxon>Pseudomonadota</taxon>
        <taxon>Gammaproteobacteria</taxon>
        <taxon>Salinisphaerales</taxon>
        <taxon>Salinisphaeraceae</taxon>
        <taxon>Salinisphaera</taxon>
    </lineage>
</organism>
<evidence type="ECO:0000313" key="9">
    <source>
        <dbReference type="EMBL" id="KEZ77825.1"/>
    </source>
</evidence>
<comment type="caution">
    <text evidence="9">The sequence shown here is derived from an EMBL/GenBank/DDBJ whole genome shotgun (WGS) entry which is preliminary data.</text>
</comment>
<dbReference type="InterPro" id="IPR014718">
    <property type="entry name" value="GH-type_carb-bd"/>
</dbReference>
<dbReference type="AlphaFoldDB" id="A0A084IM91"/>
<dbReference type="GO" id="GO:0030288">
    <property type="term" value="C:outer membrane-bounded periplasmic space"/>
    <property type="evidence" value="ECO:0007669"/>
    <property type="project" value="TreeGrafter"/>
</dbReference>
<feature type="signal peptide" evidence="7">
    <location>
        <begin position="1"/>
        <end position="36"/>
    </location>
</feature>
<dbReference type="SUPFAM" id="SSF74650">
    <property type="entry name" value="Galactose mutarotase-like"/>
    <property type="match status" value="1"/>
</dbReference>
<dbReference type="InterPro" id="IPR013783">
    <property type="entry name" value="Ig-like_fold"/>
</dbReference>
<dbReference type="FunFam" id="2.70.98.10:FF:000001">
    <property type="entry name" value="Glucans biosynthesis protein G"/>
    <property type="match status" value="1"/>
</dbReference>
<dbReference type="Proteomes" id="UP000028302">
    <property type="component" value="Unassembled WGS sequence"/>
</dbReference>
<comment type="similarity">
    <text evidence="3">Belongs to the OpgD/OpgG family.</text>
</comment>
<evidence type="ECO:0000256" key="7">
    <source>
        <dbReference type="SAM" id="SignalP"/>
    </source>
</evidence>
<keyword evidence="10" id="KW-1185">Reference proteome</keyword>
<dbReference type="PIRSF" id="PIRSF006281">
    <property type="entry name" value="MdoG"/>
    <property type="match status" value="1"/>
</dbReference>
<comment type="subcellular location">
    <subcellularLocation>
        <location evidence="1">Periplasm</location>
    </subcellularLocation>
</comment>
<dbReference type="Gene3D" id="2.60.40.10">
    <property type="entry name" value="Immunoglobulins"/>
    <property type="match status" value="1"/>
</dbReference>
<dbReference type="InterPro" id="IPR014438">
    <property type="entry name" value="Glucan_biosyn_MdoG/MdoD"/>
</dbReference>
<evidence type="ECO:0000259" key="8">
    <source>
        <dbReference type="Pfam" id="PF04349"/>
    </source>
</evidence>
<dbReference type="PANTHER" id="PTHR30504">
    <property type="entry name" value="GLUCANS BIOSYNTHESIS PROTEIN"/>
    <property type="match status" value="1"/>
</dbReference>
<gene>
    <name evidence="9" type="primary">mdoG</name>
    <name evidence="9" type="ORF">C41B8_08415</name>
</gene>
<comment type="pathway">
    <text evidence="2">Glycan metabolism; osmoregulated periplasmic glucan (OPG) biosynthesis.</text>
</comment>
<dbReference type="GO" id="GO:0051274">
    <property type="term" value="P:beta-glucan biosynthetic process"/>
    <property type="evidence" value="ECO:0007669"/>
    <property type="project" value="TreeGrafter"/>
</dbReference>
<protein>
    <submittedName>
        <fullName evidence="9">Glucan biosynthesis protein G</fullName>
    </submittedName>
</protein>
<dbReference type="PANTHER" id="PTHR30504:SF2">
    <property type="entry name" value="GLUCANS BIOSYNTHESIS PROTEIN G"/>
    <property type="match status" value="1"/>
</dbReference>
<evidence type="ECO:0000313" key="10">
    <source>
        <dbReference type="Proteomes" id="UP000028302"/>
    </source>
</evidence>
<evidence type="ECO:0000256" key="4">
    <source>
        <dbReference type="ARBA" id="ARBA00022729"/>
    </source>
</evidence>
<dbReference type="SUPFAM" id="SSF81296">
    <property type="entry name" value="E set domains"/>
    <property type="match status" value="1"/>
</dbReference>
<dbReference type="GO" id="GO:0003824">
    <property type="term" value="F:catalytic activity"/>
    <property type="evidence" value="ECO:0007669"/>
    <property type="project" value="InterPro"/>
</dbReference>
<dbReference type="Pfam" id="PF04349">
    <property type="entry name" value="MdoG"/>
    <property type="match status" value="1"/>
</dbReference>
<proteinExistence type="inferred from homology"/>
<sequence>MRILSIQTRRAMGGIARSSGVMLLGTGLLFAVYANAAAADTSNGHADKAQSGDQAKPVDKSQKTGKSQKNSQSDDSGGNKSTGNNNGGSAKKGDQSAAPDQTELSGPFSYDKLIDQAKALAKKDYQAPAKVPQFLTKLSPDQLSQISFKRDDALWHDQKLPFQVMFYHPGSYYEHAVTIHVIKDGKTTTVQFDKNDFNYPNDDLKKKVPDDLGYAGLKLLHTLGDPKKMDEVVSFLGASYFRALGADEHYGLSARGLAINTGNTQKGEEFPNFTQFWLVDPGDKSKDMTLYALLDSPSVTGAYKFVITPGQATHTHVEETLFTRKDIAKLGIAPLTSMFTWGENSLARINDYRPEAHDSDGMLISSANGEWLWRPLVNPQKLWMNQFDANNVRGFGLMQRDRNFDDYQDLNYEYEKRPNAWVTPDGDWGKGHLELVEIPSDSEVNDNISLYWVPQEPVKAGQRLHFAYDIKWSSDLAVPKSLGHAIATRVGMAAVAPGQQKNQVRVVIDFVGGELSKLTDANSVQPKVNATRDVTLNNIQAVRNPHTGGWRLSFLVPTSALDKPLELRAYLADANGGGLTETWSYLLATP</sequence>